<accession>A0A4Z2JID1</accession>
<proteinExistence type="predicted"/>
<feature type="compositionally biased region" description="Polar residues" evidence="1">
    <location>
        <begin position="1"/>
        <end position="21"/>
    </location>
</feature>
<evidence type="ECO:0000256" key="1">
    <source>
        <dbReference type="SAM" id="MobiDB-lite"/>
    </source>
</evidence>
<comment type="caution">
    <text evidence="2">The sequence shown here is derived from an EMBL/GenBank/DDBJ whole genome shotgun (WGS) entry which is preliminary data.</text>
</comment>
<dbReference type="AlphaFoldDB" id="A0A4Z2JID1"/>
<organism evidence="2 3">
    <name type="scientific">Liparis tanakae</name>
    <name type="common">Tanaka's snailfish</name>
    <dbReference type="NCBI Taxonomy" id="230148"/>
    <lineage>
        <taxon>Eukaryota</taxon>
        <taxon>Metazoa</taxon>
        <taxon>Chordata</taxon>
        <taxon>Craniata</taxon>
        <taxon>Vertebrata</taxon>
        <taxon>Euteleostomi</taxon>
        <taxon>Actinopterygii</taxon>
        <taxon>Neopterygii</taxon>
        <taxon>Teleostei</taxon>
        <taxon>Neoteleostei</taxon>
        <taxon>Acanthomorphata</taxon>
        <taxon>Eupercaria</taxon>
        <taxon>Perciformes</taxon>
        <taxon>Cottioidei</taxon>
        <taxon>Cottales</taxon>
        <taxon>Liparidae</taxon>
        <taxon>Liparis</taxon>
    </lineage>
</organism>
<name>A0A4Z2JID1_9TELE</name>
<gene>
    <name evidence="2" type="ORF">EYF80_000117</name>
</gene>
<feature type="compositionally biased region" description="Acidic residues" evidence="1">
    <location>
        <begin position="33"/>
        <end position="48"/>
    </location>
</feature>
<dbReference type="Proteomes" id="UP000314294">
    <property type="component" value="Unassembled WGS sequence"/>
</dbReference>
<evidence type="ECO:0000313" key="3">
    <source>
        <dbReference type="Proteomes" id="UP000314294"/>
    </source>
</evidence>
<keyword evidence="3" id="KW-1185">Reference proteome</keyword>
<dbReference type="EMBL" id="SRLO01000001">
    <property type="protein sequence ID" value="TNN89514.1"/>
    <property type="molecule type" value="Genomic_DNA"/>
</dbReference>
<sequence>MRPTPNANHVSSSDRLQSTQHAQRRPCSPTDCYGDDDDDDGDDDDDDEKALRSRSAARPGEIAPLVTLSSSSPRANMASRYDSILAQTSGMPSLLKGAGVFSLDPPGGHQQVSIRLRHHHQLVFFTDLEFIAPCWRNQQHKHVNHTRTLCSSTWASSFFLGCWVSTKVMDSARDARCPPINPSYSLSSSLCSDPLGSWMWDPRAVLTSLLR</sequence>
<evidence type="ECO:0000313" key="2">
    <source>
        <dbReference type="EMBL" id="TNN89514.1"/>
    </source>
</evidence>
<protein>
    <submittedName>
        <fullName evidence="2">Uncharacterized protein</fullName>
    </submittedName>
</protein>
<reference evidence="2 3" key="1">
    <citation type="submission" date="2019-03" db="EMBL/GenBank/DDBJ databases">
        <title>First draft genome of Liparis tanakae, snailfish: a comprehensive survey of snailfish specific genes.</title>
        <authorList>
            <person name="Kim W."/>
            <person name="Song I."/>
            <person name="Jeong J.-H."/>
            <person name="Kim D."/>
            <person name="Kim S."/>
            <person name="Ryu S."/>
            <person name="Song J.Y."/>
            <person name="Lee S.K."/>
        </authorList>
    </citation>
    <scope>NUCLEOTIDE SEQUENCE [LARGE SCALE GENOMIC DNA]</scope>
    <source>
        <tissue evidence="2">Muscle</tissue>
    </source>
</reference>
<feature type="region of interest" description="Disordered" evidence="1">
    <location>
        <begin position="1"/>
        <end position="58"/>
    </location>
</feature>